<protein>
    <submittedName>
        <fullName evidence="2">Uncharacterized protein</fullName>
    </submittedName>
</protein>
<sequence length="143" mass="16350">MLLDQETALIAELKAKSAEVEKVKGQVLIGEVPQARLSHVRHEYDGISRALSATRQQINELRNRHTNQQVRFEKVEVLQKRLEVFTAANRLRNELGPVKPDEDTQTRVSRKRLAELDAELEKLSARIEKLKEKELAIAVAEFS</sequence>
<keyword evidence="1" id="KW-0175">Coiled coil</keyword>
<reference evidence="2 3" key="1">
    <citation type="submission" date="2018-02" db="EMBL/GenBank/DDBJ databases">
        <title>Comparative genomes isolates from brazilian mangrove.</title>
        <authorList>
            <person name="Araujo J.E."/>
            <person name="Taketani R.G."/>
            <person name="Silva M.C.P."/>
            <person name="Loureco M.V."/>
            <person name="Andreote F.D."/>
        </authorList>
    </citation>
    <scope>NUCLEOTIDE SEQUENCE [LARGE SCALE GENOMIC DNA]</scope>
    <source>
        <strain evidence="2 3">Nap-Phe MGV</strain>
    </source>
</reference>
<dbReference type="EMBL" id="PUHZ01000020">
    <property type="protein sequence ID" value="PQO44208.1"/>
    <property type="molecule type" value="Genomic_DNA"/>
</dbReference>
<evidence type="ECO:0000313" key="2">
    <source>
        <dbReference type="EMBL" id="PQO44208.1"/>
    </source>
</evidence>
<dbReference type="Proteomes" id="UP000237819">
    <property type="component" value="Unassembled WGS sequence"/>
</dbReference>
<gene>
    <name evidence="2" type="ORF">C5Y93_19745</name>
</gene>
<dbReference type="AlphaFoldDB" id="A0A2S8GID4"/>
<evidence type="ECO:0000256" key="1">
    <source>
        <dbReference type="SAM" id="Coils"/>
    </source>
</evidence>
<comment type="caution">
    <text evidence="2">The sequence shown here is derived from an EMBL/GenBank/DDBJ whole genome shotgun (WGS) entry which is preliminary data.</text>
</comment>
<proteinExistence type="predicted"/>
<accession>A0A2S8GID4</accession>
<organism evidence="2 3">
    <name type="scientific">Blastopirellula marina</name>
    <dbReference type="NCBI Taxonomy" id="124"/>
    <lineage>
        <taxon>Bacteria</taxon>
        <taxon>Pseudomonadati</taxon>
        <taxon>Planctomycetota</taxon>
        <taxon>Planctomycetia</taxon>
        <taxon>Pirellulales</taxon>
        <taxon>Pirellulaceae</taxon>
        <taxon>Blastopirellula</taxon>
    </lineage>
</organism>
<feature type="coiled-coil region" evidence="1">
    <location>
        <begin position="3"/>
        <end position="71"/>
    </location>
</feature>
<feature type="coiled-coil region" evidence="1">
    <location>
        <begin position="106"/>
        <end position="133"/>
    </location>
</feature>
<evidence type="ECO:0000313" key="3">
    <source>
        <dbReference type="Proteomes" id="UP000237819"/>
    </source>
</evidence>
<dbReference type="RefSeq" id="WP_105337177.1">
    <property type="nucleotide sequence ID" value="NZ_PUHZ01000020.1"/>
</dbReference>
<name>A0A2S8GID4_9BACT</name>